<dbReference type="AlphaFoldDB" id="A0A0N5AFP6"/>
<evidence type="ECO:0000313" key="2">
    <source>
        <dbReference type="WBParaSite" id="SMUV_0000310801-mRNA-1"/>
    </source>
</evidence>
<protein>
    <submittedName>
        <fullName evidence="2">Uncharacterized protein</fullName>
    </submittedName>
</protein>
<proteinExistence type="predicted"/>
<reference evidence="2" key="1">
    <citation type="submission" date="2017-02" db="UniProtKB">
        <authorList>
            <consortium name="WormBaseParasite"/>
        </authorList>
    </citation>
    <scope>IDENTIFICATION</scope>
</reference>
<evidence type="ECO:0000313" key="1">
    <source>
        <dbReference type="Proteomes" id="UP000046393"/>
    </source>
</evidence>
<sequence length="136" mass="15374">MQNEFGIIIYGQTLLKSNINASDIVDAENFCANTFNGHLVSIPNARVAAAFNDVLETAKFVRRQFMERLLGITPESFKKKQYTDKTSSAYVTERILMARSDYASATATKGGRPTNQTRCFKLHRNYHKNEGFNLLT</sequence>
<name>A0A0N5AFP6_9BILA</name>
<dbReference type="WBParaSite" id="SMUV_0000310801-mRNA-1">
    <property type="protein sequence ID" value="SMUV_0000310801-mRNA-1"/>
    <property type="gene ID" value="SMUV_0000310801"/>
</dbReference>
<keyword evidence="1" id="KW-1185">Reference proteome</keyword>
<organism evidence="1 2">
    <name type="scientific">Syphacia muris</name>
    <dbReference type="NCBI Taxonomy" id="451379"/>
    <lineage>
        <taxon>Eukaryota</taxon>
        <taxon>Metazoa</taxon>
        <taxon>Ecdysozoa</taxon>
        <taxon>Nematoda</taxon>
        <taxon>Chromadorea</taxon>
        <taxon>Rhabditida</taxon>
        <taxon>Spirurina</taxon>
        <taxon>Oxyuridomorpha</taxon>
        <taxon>Oxyuroidea</taxon>
        <taxon>Oxyuridae</taxon>
        <taxon>Syphacia</taxon>
    </lineage>
</organism>
<dbReference type="Proteomes" id="UP000046393">
    <property type="component" value="Unplaced"/>
</dbReference>
<accession>A0A0N5AFP6</accession>